<comment type="caution">
    <text evidence="1">The sequence shown here is derived from an EMBL/GenBank/DDBJ whole genome shotgun (WGS) entry which is preliminary data.</text>
</comment>
<dbReference type="Proteomes" id="UP000284902">
    <property type="component" value="Unassembled WGS sequence"/>
</dbReference>
<dbReference type="EMBL" id="QRHG01000020">
    <property type="protein sequence ID" value="RHF59792.1"/>
    <property type="molecule type" value="Genomic_DNA"/>
</dbReference>
<dbReference type="EMBL" id="QSQN01000003">
    <property type="protein sequence ID" value="RGK42487.1"/>
    <property type="molecule type" value="Genomic_DNA"/>
</dbReference>
<evidence type="ECO:0000313" key="3">
    <source>
        <dbReference type="EMBL" id="RHJ62379.1"/>
    </source>
</evidence>
<evidence type="ECO:0000313" key="1">
    <source>
        <dbReference type="EMBL" id="RGK42487.1"/>
    </source>
</evidence>
<gene>
    <name evidence="3" type="ORF">DW116_05330</name>
    <name evidence="2" type="ORF">DW672_08610</name>
    <name evidence="1" type="ORF">DXD17_01630</name>
</gene>
<organism evidence="1 4">
    <name type="scientific">[Ruminococcus] lactaris</name>
    <dbReference type="NCBI Taxonomy" id="46228"/>
    <lineage>
        <taxon>Bacteria</taxon>
        <taxon>Bacillati</taxon>
        <taxon>Bacillota</taxon>
        <taxon>Clostridia</taxon>
        <taxon>Lachnospirales</taxon>
        <taxon>Lachnospiraceae</taxon>
        <taxon>Mediterraneibacter</taxon>
    </lineage>
</organism>
<dbReference type="AlphaFoldDB" id="A0A3E4LYI2"/>
<protein>
    <submittedName>
        <fullName evidence="1">Uncharacterized protein</fullName>
    </submittedName>
</protein>
<evidence type="ECO:0000313" key="6">
    <source>
        <dbReference type="Proteomes" id="UP000285832"/>
    </source>
</evidence>
<evidence type="ECO:0000313" key="5">
    <source>
        <dbReference type="Proteomes" id="UP000284902"/>
    </source>
</evidence>
<dbReference type="Pfam" id="PF20190">
    <property type="entry name" value="DUF6553"/>
    <property type="match status" value="1"/>
</dbReference>
<name>A0A3E4LYI2_9FIRM</name>
<accession>A0A3E4LYI2</accession>
<reference evidence="4 5" key="1">
    <citation type="submission" date="2018-08" db="EMBL/GenBank/DDBJ databases">
        <title>A genome reference for cultivated species of the human gut microbiota.</title>
        <authorList>
            <person name="Zou Y."/>
            <person name="Xue W."/>
            <person name="Luo G."/>
        </authorList>
    </citation>
    <scope>NUCLEOTIDE SEQUENCE [LARGE SCALE GENOMIC DNA]</scope>
    <source>
        <strain evidence="3 6">AM09-9</strain>
        <strain evidence="2 5">AM25-1LB</strain>
        <strain evidence="1 4">TF11-7</strain>
    </source>
</reference>
<dbReference type="EMBL" id="QRMI01000010">
    <property type="protein sequence ID" value="RHJ62379.1"/>
    <property type="molecule type" value="Genomic_DNA"/>
</dbReference>
<sequence length="177" mass="20447">MLKEREEVRNIGENADRTTAEIRFMEKLWIARYGKRRPKKDAFVGSLMELKYIAEGGSVDLGGQKRKLAIEIITKLCLFDAEKRNVWEQELLLQELKNAFLKLIDVSRKGRGFTSIVFGMGQLSEESVAKKIADQISMIAFAAPHMLHMDKEFELLQKAALAAFRQEYPQREHFLKK</sequence>
<dbReference type="InterPro" id="IPR046683">
    <property type="entry name" value="DUF6553"/>
</dbReference>
<dbReference type="Proteomes" id="UP000260793">
    <property type="component" value="Unassembled WGS sequence"/>
</dbReference>
<proteinExistence type="predicted"/>
<dbReference type="Proteomes" id="UP000285832">
    <property type="component" value="Unassembled WGS sequence"/>
</dbReference>
<evidence type="ECO:0000313" key="4">
    <source>
        <dbReference type="Proteomes" id="UP000260793"/>
    </source>
</evidence>
<evidence type="ECO:0000313" key="2">
    <source>
        <dbReference type="EMBL" id="RHF59792.1"/>
    </source>
</evidence>